<organism evidence="2 3">
    <name type="scientific">Limnoraphis robusta CCNP1315</name>
    <dbReference type="NCBI Taxonomy" id="3110306"/>
    <lineage>
        <taxon>Bacteria</taxon>
        <taxon>Bacillati</taxon>
        <taxon>Cyanobacteriota</taxon>
        <taxon>Cyanophyceae</taxon>
        <taxon>Oscillatoriophycideae</taxon>
        <taxon>Oscillatoriales</taxon>
        <taxon>Sirenicapillariaceae</taxon>
        <taxon>Limnoraphis</taxon>
    </lineage>
</organism>
<accession>A0ABU5TWZ0</accession>
<evidence type="ECO:0000313" key="3">
    <source>
        <dbReference type="Proteomes" id="UP001301728"/>
    </source>
</evidence>
<dbReference type="EMBL" id="JAYGHT010000030">
    <property type="protein sequence ID" value="MEA5519410.1"/>
    <property type="molecule type" value="Genomic_DNA"/>
</dbReference>
<protein>
    <submittedName>
        <fullName evidence="2">Uncharacterized protein</fullName>
    </submittedName>
</protein>
<name>A0ABU5TWZ0_9CYAN</name>
<keyword evidence="3" id="KW-1185">Reference proteome</keyword>
<dbReference type="Proteomes" id="UP001301728">
    <property type="component" value="Unassembled WGS sequence"/>
</dbReference>
<evidence type="ECO:0000313" key="2">
    <source>
        <dbReference type="EMBL" id="MEA5519410.1"/>
    </source>
</evidence>
<sequence length="43" mass="4855">MIQSKKSGVNKVFTPEGELVPTPEESAKIEKKQREAVEQQLEL</sequence>
<comment type="caution">
    <text evidence="2">The sequence shown here is derived from an EMBL/GenBank/DDBJ whole genome shotgun (WGS) entry which is preliminary data.</text>
</comment>
<evidence type="ECO:0000256" key="1">
    <source>
        <dbReference type="SAM" id="MobiDB-lite"/>
    </source>
</evidence>
<dbReference type="RefSeq" id="WP_323276286.1">
    <property type="nucleotide sequence ID" value="NZ_JAYGHT010000030.1"/>
</dbReference>
<feature type="region of interest" description="Disordered" evidence="1">
    <location>
        <begin position="1"/>
        <end position="43"/>
    </location>
</feature>
<reference evidence="2 3" key="1">
    <citation type="submission" date="2023-12" db="EMBL/GenBank/DDBJ databases">
        <title>Baltic Sea Cyanobacteria.</title>
        <authorList>
            <person name="Delbaje E."/>
            <person name="Fewer D.P."/>
            <person name="Shishido T.K."/>
        </authorList>
    </citation>
    <scope>NUCLEOTIDE SEQUENCE [LARGE SCALE GENOMIC DNA]</scope>
    <source>
        <strain evidence="2 3">CCNP 1315</strain>
    </source>
</reference>
<proteinExistence type="predicted"/>
<gene>
    <name evidence="2" type="ORF">VB854_10670</name>
</gene>
<feature type="compositionally biased region" description="Basic and acidic residues" evidence="1">
    <location>
        <begin position="25"/>
        <end position="37"/>
    </location>
</feature>